<keyword evidence="5" id="KW-1185">Reference proteome</keyword>
<feature type="signal peptide" evidence="2">
    <location>
        <begin position="1"/>
        <end position="20"/>
    </location>
</feature>
<feature type="chain" id="PRO_5038657147" evidence="2">
    <location>
        <begin position="21"/>
        <end position="180"/>
    </location>
</feature>
<gene>
    <name evidence="4" type="ORF">H8R10_01900</name>
</gene>
<comment type="caution">
    <text evidence="4">The sequence shown here is derived from an EMBL/GenBank/DDBJ whole genome shotgun (WGS) entry which is preliminary data.</text>
</comment>
<protein>
    <submittedName>
        <fullName evidence="4">M23 family metallopeptidase</fullName>
    </submittedName>
</protein>
<dbReference type="InterPro" id="IPR050570">
    <property type="entry name" value="Cell_wall_metabolism_enzyme"/>
</dbReference>
<evidence type="ECO:0000259" key="3">
    <source>
        <dbReference type="Pfam" id="PF01551"/>
    </source>
</evidence>
<dbReference type="Proteomes" id="UP000627538">
    <property type="component" value="Unassembled WGS sequence"/>
</dbReference>
<sequence length="180" mass="18464">MLSSILGASLALGASVLSPAAAPLPLPPASAPVAEASVSTSGRLAPTQRWLWPSGHPVAVVRGFAPPAKRWLAGHRGVDLAIPPGTTLYAPADGTIAHAGEVAGTSVVSIDHADGVRSTFQPVRPLVSAGDVVRRGAPIGTLLSGHDADALHLGARRGRDTYLNPLRLLMGPIVLKPWEN</sequence>
<dbReference type="PANTHER" id="PTHR21666:SF289">
    <property type="entry name" value="L-ALA--D-GLU ENDOPEPTIDASE"/>
    <property type="match status" value="1"/>
</dbReference>
<evidence type="ECO:0000313" key="5">
    <source>
        <dbReference type="Proteomes" id="UP000627538"/>
    </source>
</evidence>
<dbReference type="InterPro" id="IPR016047">
    <property type="entry name" value="M23ase_b-sheet_dom"/>
</dbReference>
<dbReference type="AlphaFoldDB" id="A0A8I0KR15"/>
<dbReference type="InterPro" id="IPR011055">
    <property type="entry name" value="Dup_hybrid_motif"/>
</dbReference>
<accession>A0A8I0KR15</accession>
<dbReference type="EMBL" id="JACRUO010000001">
    <property type="protein sequence ID" value="MBD3688987.1"/>
    <property type="molecule type" value="Genomic_DNA"/>
</dbReference>
<keyword evidence="1 2" id="KW-0732">Signal</keyword>
<feature type="domain" description="M23ase beta-sheet core" evidence="3">
    <location>
        <begin position="74"/>
        <end position="158"/>
    </location>
</feature>
<dbReference type="Pfam" id="PF01551">
    <property type="entry name" value="Peptidase_M23"/>
    <property type="match status" value="1"/>
</dbReference>
<organism evidence="4 5">
    <name type="scientific">Nanchangia anserum</name>
    <dbReference type="NCBI Taxonomy" id="2692125"/>
    <lineage>
        <taxon>Bacteria</taxon>
        <taxon>Bacillati</taxon>
        <taxon>Actinomycetota</taxon>
        <taxon>Actinomycetes</taxon>
        <taxon>Actinomycetales</taxon>
        <taxon>Actinomycetaceae</taxon>
        <taxon>Nanchangia</taxon>
    </lineage>
</organism>
<name>A0A8I0KR15_9ACTO</name>
<dbReference type="GO" id="GO:0004222">
    <property type="term" value="F:metalloendopeptidase activity"/>
    <property type="evidence" value="ECO:0007669"/>
    <property type="project" value="TreeGrafter"/>
</dbReference>
<evidence type="ECO:0000313" key="4">
    <source>
        <dbReference type="EMBL" id="MBD3688987.1"/>
    </source>
</evidence>
<dbReference type="PANTHER" id="PTHR21666">
    <property type="entry name" value="PEPTIDASE-RELATED"/>
    <property type="match status" value="1"/>
</dbReference>
<dbReference type="Gene3D" id="2.70.70.10">
    <property type="entry name" value="Glucose Permease (Domain IIA)"/>
    <property type="match status" value="1"/>
</dbReference>
<evidence type="ECO:0000256" key="2">
    <source>
        <dbReference type="SAM" id="SignalP"/>
    </source>
</evidence>
<dbReference type="SUPFAM" id="SSF51261">
    <property type="entry name" value="Duplicated hybrid motif"/>
    <property type="match status" value="1"/>
</dbReference>
<proteinExistence type="predicted"/>
<reference evidence="4 5" key="1">
    <citation type="submission" date="2020-08" db="EMBL/GenBank/DDBJ databases">
        <title>Winkia gen. nov., sp. nov., isolated from faeces of the Anser albifrons in China.</title>
        <authorList>
            <person name="Liu Q."/>
        </authorList>
    </citation>
    <scope>NUCLEOTIDE SEQUENCE [LARGE SCALE GENOMIC DNA]</scope>
    <source>
        <strain evidence="4 5">C62</strain>
    </source>
</reference>
<evidence type="ECO:0000256" key="1">
    <source>
        <dbReference type="ARBA" id="ARBA00022729"/>
    </source>
</evidence>
<dbReference type="CDD" id="cd12797">
    <property type="entry name" value="M23_peptidase"/>
    <property type="match status" value="1"/>
</dbReference>